<protein>
    <recommendedName>
        <fullName evidence="7">Carbonic anhydrase</fullName>
        <ecNumber evidence="7">4.2.1.1</ecNumber>
    </recommendedName>
    <alternativeName>
        <fullName evidence="7">Carbonate dehydratase</fullName>
    </alternativeName>
</protein>
<dbReference type="OrthoDB" id="9797527at2"/>
<dbReference type="RefSeq" id="WP_068392874.1">
    <property type="nucleotide sequence ID" value="NZ_LSZO01000211.1"/>
</dbReference>
<dbReference type="Proteomes" id="UP000072660">
    <property type="component" value="Unassembled WGS sequence"/>
</dbReference>
<feature type="binding site" evidence="6">
    <location>
        <position position="44"/>
    </location>
    <ligand>
        <name>Zn(2+)</name>
        <dbReference type="ChEBI" id="CHEBI:29105"/>
    </ligand>
</feature>
<dbReference type="NCBIfam" id="NF007756">
    <property type="entry name" value="PRK10437.1"/>
    <property type="match status" value="1"/>
</dbReference>
<dbReference type="GO" id="GO:0015976">
    <property type="term" value="P:carbon utilization"/>
    <property type="evidence" value="ECO:0007669"/>
    <property type="project" value="InterPro"/>
</dbReference>
<accession>A0A139SJ39</accession>
<comment type="function">
    <text evidence="7">Reversible hydration of carbon dioxide.</text>
</comment>
<dbReference type="PANTHER" id="PTHR11002:SF76">
    <property type="entry name" value="CARBONIC ANHYDRASE"/>
    <property type="match status" value="1"/>
</dbReference>
<dbReference type="FunFam" id="3.40.1050.10:FF:000001">
    <property type="entry name" value="Carbonic anhydrase"/>
    <property type="match status" value="1"/>
</dbReference>
<evidence type="ECO:0000256" key="7">
    <source>
        <dbReference type="RuleBase" id="RU003956"/>
    </source>
</evidence>
<keyword evidence="3 6" id="KW-0862">Zinc</keyword>
<evidence type="ECO:0000256" key="3">
    <source>
        <dbReference type="ARBA" id="ARBA00022833"/>
    </source>
</evidence>
<comment type="caution">
    <text evidence="8">The sequence shown here is derived from an EMBL/GenBank/DDBJ whole genome shotgun (WGS) entry which is preliminary data.</text>
</comment>
<name>A0A139SJ39_9GAMM</name>
<keyword evidence="9" id="KW-1185">Reference proteome</keyword>
<dbReference type="PROSITE" id="PS00705">
    <property type="entry name" value="PROK_CO2_ANHYDRASE_2"/>
    <property type="match status" value="1"/>
</dbReference>
<dbReference type="GO" id="GO:0008270">
    <property type="term" value="F:zinc ion binding"/>
    <property type="evidence" value="ECO:0007669"/>
    <property type="project" value="UniProtKB-UniRule"/>
</dbReference>
<sequence>MSELQDLIENNARWAKSIKETDPEFFVRLARQQAPEYLWIGCSDARVPANEIVGLLPGDLFVHRNVGNLVLHTDMNCLSVLQYAVDVLKVKHILVTGHYGCGGIRAALQDTQLGLIDGWLRSIRELAWEKREDLARFPTMEDKVDRLCELNVVAQVANVSHTGIVQNAWQRGQSLAVHGCIYGIKDGIWKDLKVTVRGLAQVPEQYRLRPTGQIARAPTDQRAAPDAG</sequence>
<dbReference type="SUPFAM" id="SSF53056">
    <property type="entry name" value="beta-carbonic anhydrase, cab"/>
    <property type="match status" value="1"/>
</dbReference>
<feature type="binding site" evidence="6">
    <location>
        <position position="42"/>
    </location>
    <ligand>
        <name>Zn(2+)</name>
        <dbReference type="ChEBI" id="CHEBI:29105"/>
    </ligand>
</feature>
<evidence type="ECO:0000256" key="4">
    <source>
        <dbReference type="ARBA" id="ARBA00023239"/>
    </source>
</evidence>
<evidence type="ECO:0000256" key="6">
    <source>
        <dbReference type="PIRSR" id="PIRSR601765-1"/>
    </source>
</evidence>
<dbReference type="EMBL" id="LSZO01000211">
    <property type="protein sequence ID" value="KXU34592.1"/>
    <property type="molecule type" value="Genomic_DNA"/>
</dbReference>
<evidence type="ECO:0000256" key="5">
    <source>
        <dbReference type="ARBA" id="ARBA00048348"/>
    </source>
</evidence>
<organism evidence="8 9">
    <name type="scientific">Ventosimonas gracilis</name>
    <dbReference type="NCBI Taxonomy" id="1680762"/>
    <lineage>
        <taxon>Bacteria</taxon>
        <taxon>Pseudomonadati</taxon>
        <taxon>Pseudomonadota</taxon>
        <taxon>Gammaproteobacteria</taxon>
        <taxon>Pseudomonadales</taxon>
        <taxon>Ventosimonadaceae</taxon>
        <taxon>Ventosimonas</taxon>
    </lineage>
</organism>
<dbReference type="Pfam" id="PF00484">
    <property type="entry name" value="Pro_CA"/>
    <property type="match status" value="1"/>
</dbReference>
<evidence type="ECO:0000313" key="9">
    <source>
        <dbReference type="Proteomes" id="UP000072660"/>
    </source>
</evidence>
<comment type="cofactor">
    <cofactor evidence="6">
        <name>Zn(2+)</name>
        <dbReference type="ChEBI" id="CHEBI:29105"/>
    </cofactor>
    <text evidence="6">Binds 1 zinc ion per subunit.</text>
</comment>
<gene>
    <name evidence="8" type="ORF">AXE65_07055</name>
</gene>
<dbReference type="PANTHER" id="PTHR11002">
    <property type="entry name" value="CARBONIC ANHYDRASE"/>
    <property type="match status" value="1"/>
</dbReference>
<evidence type="ECO:0000313" key="8">
    <source>
        <dbReference type="EMBL" id="KXU34592.1"/>
    </source>
</evidence>
<dbReference type="InterPro" id="IPR036874">
    <property type="entry name" value="Carbonic_anhydrase_sf"/>
</dbReference>
<keyword evidence="2 6" id="KW-0479">Metal-binding</keyword>
<feature type="binding site" evidence="6">
    <location>
        <position position="101"/>
    </location>
    <ligand>
        <name>Zn(2+)</name>
        <dbReference type="ChEBI" id="CHEBI:29105"/>
    </ligand>
</feature>
<dbReference type="AlphaFoldDB" id="A0A139SJ39"/>
<dbReference type="InterPro" id="IPR001765">
    <property type="entry name" value="Carbonic_anhydrase"/>
</dbReference>
<dbReference type="InterPro" id="IPR015892">
    <property type="entry name" value="Carbonic_anhydrase_CS"/>
</dbReference>
<dbReference type="GO" id="GO:0004089">
    <property type="term" value="F:carbonate dehydratase activity"/>
    <property type="evidence" value="ECO:0007669"/>
    <property type="project" value="UniProtKB-UniRule"/>
</dbReference>
<keyword evidence="4 7" id="KW-0456">Lyase</keyword>
<comment type="catalytic activity">
    <reaction evidence="5 7">
        <text>hydrogencarbonate + H(+) = CO2 + H2O</text>
        <dbReference type="Rhea" id="RHEA:10748"/>
        <dbReference type="ChEBI" id="CHEBI:15377"/>
        <dbReference type="ChEBI" id="CHEBI:15378"/>
        <dbReference type="ChEBI" id="CHEBI:16526"/>
        <dbReference type="ChEBI" id="CHEBI:17544"/>
        <dbReference type="EC" id="4.2.1.1"/>
    </reaction>
</comment>
<dbReference type="EC" id="4.2.1.1" evidence="7"/>
<comment type="similarity">
    <text evidence="1 7">Belongs to the beta-class carbonic anhydrase family.</text>
</comment>
<dbReference type="SMART" id="SM00947">
    <property type="entry name" value="Pro_CA"/>
    <property type="match status" value="1"/>
</dbReference>
<feature type="binding site" evidence="6">
    <location>
        <position position="98"/>
    </location>
    <ligand>
        <name>Zn(2+)</name>
        <dbReference type="ChEBI" id="CHEBI:29105"/>
    </ligand>
</feature>
<proteinExistence type="inferred from homology"/>
<reference evidence="8 9" key="1">
    <citation type="submission" date="2016-02" db="EMBL/GenBank/DDBJ databases">
        <authorList>
            <person name="Wen L."/>
            <person name="He K."/>
            <person name="Yang H."/>
        </authorList>
    </citation>
    <scope>NUCLEOTIDE SEQUENCE [LARGE SCALE GENOMIC DNA]</scope>
    <source>
        <strain evidence="8 9">CV58</strain>
    </source>
</reference>
<dbReference type="CDD" id="cd00883">
    <property type="entry name" value="beta_CA_cladeA"/>
    <property type="match status" value="1"/>
</dbReference>
<evidence type="ECO:0000256" key="2">
    <source>
        <dbReference type="ARBA" id="ARBA00022723"/>
    </source>
</evidence>
<evidence type="ECO:0000256" key="1">
    <source>
        <dbReference type="ARBA" id="ARBA00006217"/>
    </source>
</evidence>
<dbReference type="Gene3D" id="3.40.1050.10">
    <property type="entry name" value="Carbonic anhydrase"/>
    <property type="match status" value="1"/>
</dbReference>